<dbReference type="Proteomes" id="UP000249396">
    <property type="component" value="Unassembled WGS sequence"/>
</dbReference>
<dbReference type="EMBL" id="QJPH01000265">
    <property type="protein sequence ID" value="PZN81577.1"/>
    <property type="molecule type" value="Genomic_DNA"/>
</dbReference>
<dbReference type="CDD" id="cd17493">
    <property type="entry name" value="toxin_TenpN"/>
    <property type="match status" value="1"/>
</dbReference>
<dbReference type="NCBIfam" id="NF047358">
    <property type="entry name" value="TenpIN"/>
    <property type="match status" value="1"/>
</dbReference>
<reference evidence="1 2" key="1">
    <citation type="journal article" date="2018" name="Aquat. Microb. Ecol.">
        <title>Gammaproteobacterial methanotrophs dominate.</title>
        <authorList>
            <person name="Rissanen A.J."/>
            <person name="Saarenheimo J."/>
            <person name="Tiirola M."/>
            <person name="Peura S."/>
            <person name="Aalto S.L."/>
            <person name="Karvinen A."/>
            <person name="Nykanen H."/>
        </authorList>
    </citation>
    <scope>NUCLEOTIDE SEQUENCE [LARGE SCALE GENOMIC DNA]</scope>
    <source>
        <strain evidence="1">AMbin10</strain>
    </source>
</reference>
<dbReference type="InterPro" id="IPR049929">
    <property type="entry name" value="TenpN-like"/>
</dbReference>
<protein>
    <submittedName>
        <fullName evidence="1">Uncharacterized protein</fullName>
    </submittedName>
</protein>
<comment type="caution">
    <text evidence="1">The sequence shown here is derived from an EMBL/GenBank/DDBJ whole genome shotgun (WGS) entry which is preliminary data.</text>
</comment>
<dbReference type="AlphaFoldDB" id="A0A2W4TFW4"/>
<evidence type="ECO:0000313" key="2">
    <source>
        <dbReference type="Proteomes" id="UP000249396"/>
    </source>
</evidence>
<proteinExistence type="predicted"/>
<accession>A0A2W4TFW4</accession>
<evidence type="ECO:0000313" key="1">
    <source>
        <dbReference type="EMBL" id="PZN81577.1"/>
    </source>
</evidence>
<name>A0A2W4TFW4_9GAMM</name>
<sequence>MRLKKLTDAFYRENTHLIEALDLVKGSWIKGKTRGYGIVVITFNGLRFGVPLRSNINHDAAYLTVRTSRYNPSNKGLDFSKALLIKTESYISADNFSIPNSEHDKLKGKEHFITSRFEKYVEKYVAAVSNGDKNVLGSREYVFTTLQNYHTELGIRSPSSVPI</sequence>
<organism evidence="1 2">
    <name type="scientific">Candidatus Methylumidiphilus alinenensis</name>
    <dbReference type="NCBI Taxonomy" id="2202197"/>
    <lineage>
        <taxon>Bacteria</taxon>
        <taxon>Pseudomonadati</taxon>
        <taxon>Pseudomonadota</taxon>
        <taxon>Gammaproteobacteria</taxon>
        <taxon>Methylococcales</taxon>
        <taxon>Candidatus Methylumidiphilus</taxon>
    </lineage>
</organism>
<gene>
    <name evidence="1" type="ORF">DM484_08255</name>
</gene>